<evidence type="ECO:0000256" key="1">
    <source>
        <dbReference type="ARBA" id="ARBA00004141"/>
    </source>
</evidence>
<feature type="transmembrane region" description="Helical" evidence="6">
    <location>
        <begin position="413"/>
        <end position="433"/>
    </location>
</feature>
<feature type="transmembrane region" description="Helical" evidence="6">
    <location>
        <begin position="63"/>
        <end position="83"/>
    </location>
</feature>
<dbReference type="Pfam" id="PF13520">
    <property type="entry name" value="AA_permease_2"/>
    <property type="match status" value="1"/>
</dbReference>
<evidence type="ECO:0000256" key="3">
    <source>
        <dbReference type="ARBA" id="ARBA00022692"/>
    </source>
</evidence>
<dbReference type="PANTHER" id="PTHR43243">
    <property type="entry name" value="INNER MEMBRANE TRANSPORTER YGJI-RELATED"/>
    <property type="match status" value="1"/>
</dbReference>
<dbReference type="EMBL" id="CADCVS010000026">
    <property type="protein sequence ID" value="CAA9471375.1"/>
    <property type="molecule type" value="Genomic_DNA"/>
</dbReference>
<evidence type="ECO:0000313" key="7">
    <source>
        <dbReference type="EMBL" id="CAA9471375.1"/>
    </source>
</evidence>
<organism evidence="7">
    <name type="scientific">uncultured Solirubrobacteraceae bacterium</name>
    <dbReference type="NCBI Taxonomy" id="1162706"/>
    <lineage>
        <taxon>Bacteria</taxon>
        <taxon>Bacillati</taxon>
        <taxon>Actinomycetota</taxon>
        <taxon>Thermoleophilia</taxon>
        <taxon>Solirubrobacterales</taxon>
        <taxon>Solirubrobacteraceae</taxon>
        <taxon>environmental samples</taxon>
    </lineage>
</organism>
<dbReference type="InterPro" id="IPR002293">
    <property type="entry name" value="AA/rel_permease1"/>
</dbReference>
<name>A0A6J4RE50_9ACTN</name>
<dbReference type="PANTHER" id="PTHR43243:SF4">
    <property type="entry name" value="CATIONIC AMINO ACID TRANSPORTER 4"/>
    <property type="match status" value="1"/>
</dbReference>
<feature type="transmembrane region" description="Helical" evidence="6">
    <location>
        <begin position="187"/>
        <end position="206"/>
    </location>
</feature>
<accession>A0A6J4RE50</accession>
<sequence length="471" mass="49743">MAHGVMGPRKTVDETLATTEEEGFRLKKELGALDVTVLGIGVMIGAGIFILTGQAAADEAGPAVTLSFILAAIVCALAALCYAELASMVPAAGSAYTFTYATLGELIAFTIGWDLVLEFTVGASAVAVGWSAYLNATLDQLFGYTLPAAISSPPSKEGGVVNLPAMVIIIALGFLLYRGIRITAKANIGFVIVTIIVLLVVIGVGATEVNTGNWTPYFPFGFGGVIGGAALVFFAFIGFDIVATAAEETRNPQRDMPIGIVASLVITTFLYVAVAAVVTGMILYERLGSAAPVADAFDTLDKPWVASFVYIGALVALTNTVLILMLGQTRVAFAMARDRLLTPRLAATHPRFGTPSRLTMIFTLFIAVIAGFTSIDTLAELVNIGTLFAFVLVAIGVLLLRRSDPDRRRPFRVPGVPVIPVLSVAGSLVLMATLDGSTWIRFVVWMALGLVVYFAYARRNSAITESRDRAG</sequence>
<keyword evidence="2" id="KW-0813">Transport</keyword>
<gene>
    <name evidence="7" type="ORF">AVDCRST_MAG30-135</name>
</gene>
<feature type="transmembrane region" description="Helical" evidence="6">
    <location>
        <begin position="218"/>
        <end position="246"/>
    </location>
</feature>
<feature type="transmembrane region" description="Helical" evidence="6">
    <location>
        <begin position="95"/>
        <end position="113"/>
    </location>
</feature>
<dbReference type="PIRSF" id="PIRSF006060">
    <property type="entry name" value="AA_transporter"/>
    <property type="match status" value="1"/>
</dbReference>
<feature type="transmembrane region" description="Helical" evidence="6">
    <location>
        <begin position="304"/>
        <end position="327"/>
    </location>
</feature>
<evidence type="ECO:0000256" key="2">
    <source>
        <dbReference type="ARBA" id="ARBA00022448"/>
    </source>
</evidence>
<dbReference type="GO" id="GO:0015171">
    <property type="term" value="F:amino acid transmembrane transporter activity"/>
    <property type="evidence" value="ECO:0007669"/>
    <property type="project" value="TreeGrafter"/>
</dbReference>
<keyword evidence="3 6" id="KW-0812">Transmembrane</keyword>
<evidence type="ECO:0000256" key="6">
    <source>
        <dbReference type="SAM" id="Phobius"/>
    </source>
</evidence>
<keyword evidence="5 6" id="KW-0472">Membrane</keyword>
<comment type="subcellular location">
    <subcellularLocation>
        <location evidence="1">Membrane</location>
        <topology evidence="1">Multi-pass membrane protein</topology>
    </subcellularLocation>
</comment>
<evidence type="ECO:0000256" key="5">
    <source>
        <dbReference type="ARBA" id="ARBA00023136"/>
    </source>
</evidence>
<feature type="transmembrane region" description="Helical" evidence="6">
    <location>
        <begin position="358"/>
        <end position="375"/>
    </location>
</feature>
<proteinExistence type="predicted"/>
<feature type="transmembrane region" description="Helical" evidence="6">
    <location>
        <begin position="258"/>
        <end position="284"/>
    </location>
</feature>
<feature type="transmembrane region" description="Helical" evidence="6">
    <location>
        <begin position="35"/>
        <end position="57"/>
    </location>
</feature>
<feature type="transmembrane region" description="Helical" evidence="6">
    <location>
        <begin position="381"/>
        <end position="401"/>
    </location>
</feature>
<reference evidence="7" key="1">
    <citation type="submission" date="2020-02" db="EMBL/GenBank/DDBJ databases">
        <authorList>
            <person name="Meier V. D."/>
        </authorList>
    </citation>
    <scope>NUCLEOTIDE SEQUENCE</scope>
    <source>
        <strain evidence="7">AVDCRST_MAG30</strain>
    </source>
</reference>
<feature type="transmembrane region" description="Helical" evidence="6">
    <location>
        <begin position="439"/>
        <end position="457"/>
    </location>
</feature>
<feature type="transmembrane region" description="Helical" evidence="6">
    <location>
        <begin position="161"/>
        <end position="180"/>
    </location>
</feature>
<dbReference type="AlphaFoldDB" id="A0A6J4RE50"/>
<evidence type="ECO:0000256" key="4">
    <source>
        <dbReference type="ARBA" id="ARBA00022989"/>
    </source>
</evidence>
<dbReference type="GO" id="GO:0016020">
    <property type="term" value="C:membrane"/>
    <property type="evidence" value="ECO:0007669"/>
    <property type="project" value="UniProtKB-SubCell"/>
</dbReference>
<dbReference type="Gene3D" id="1.20.1740.10">
    <property type="entry name" value="Amino acid/polyamine transporter I"/>
    <property type="match status" value="1"/>
</dbReference>
<protein>
    <submittedName>
        <fullName evidence="7">Uncharacterized amino acid permease, GabP family</fullName>
    </submittedName>
</protein>
<keyword evidence="4 6" id="KW-1133">Transmembrane helix</keyword>